<feature type="non-terminal residue" evidence="1">
    <location>
        <position position="1"/>
    </location>
</feature>
<dbReference type="EMBL" id="BARU01013428">
    <property type="protein sequence ID" value="GAH36720.1"/>
    <property type="molecule type" value="Genomic_DNA"/>
</dbReference>
<organism evidence="1">
    <name type="scientific">marine sediment metagenome</name>
    <dbReference type="NCBI Taxonomy" id="412755"/>
    <lineage>
        <taxon>unclassified sequences</taxon>
        <taxon>metagenomes</taxon>
        <taxon>ecological metagenomes</taxon>
    </lineage>
</organism>
<feature type="non-terminal residue" evidence="1">
    <location>
        <position position="201"/>
    </location>
</feature>
<comment type="caution">
    <text evidence="1">The sequence shown here is derived from an EMBL/GenBank/DDBJ whole genome shotgun (WGS) entry which is preliminary data.</text>
</comment>
<dbReference type="AlphaFoldDB" id="X1FVY9"/>
<dbReference type="InterPro" id="IPR029044">
    <property type="entry name" value="Nucleotide-diphossugar_trans"/>
</dbReference>
<dbReference type="Gene3D" id="3.90.550.10">
    <property type="entry name" value="Spore Coat Polysaccharide Biosynthesis Protein SpsA, Chain A"/>
    <property type="match status" value="1"/>
</dbReference>
<protein>
    <recommendedName>
        <fullName evidence="2">Glycosyltransferase 2-like domain-containing protein</fullName>
    </recommendedName>
</protein>
<dbReference type="SUPFAM" id="SSF53448">
    <property type="entry name" value="Nucleotide-diphospho-sugar transferases"/>
    <property type="match status" value="1"/>
</dbReference>
<reference evidence="1" key="1">
    <citation type="journal article" date="2014" name="Front. Microbiol.">
        <title>High frequency of phylogenetically diverse reductive dehalogenase-homologous genes in deep subseafloor sedimentary metagenomes.</title>
        <authorList>
            <person name="Kawai M."/>
            <person name="Futagami T."/>
            <person name="Toyoda A."/>
            <person name="Takaki Y."/>
            <person name="Nishi S."/>
            <person name="Hori S."/>
            <person name="Arai W."/>
            <person name="Tsubouchi T."/>
            <person name="Morono Y."/>
            <person name="Uchiyama I."/>
            <person name="Ito T."/>
            <person name="Fujiyama A."/>
            <person name="Inagaki F."/>
            <person name="Takami H."/>
        </authorList>
    </citation>
    <scope>NUCLEOTIDE SEQUENCE</scope>
    <source>
        <strain evidence="1">Expedition CK06-06</strain>
    </source>
</reference>
<gene>
    <name evidence="1" type="ORF">S03H2_24253</name>
</gene>
<evidence type="ECO:0008006" key="2">
    <source>
        <dbReference type="Google" id="ProtNLM"/>
    </source>
</evidence>
<proteinExistence type="predicted"/>
<evidence type="ECO:0000313" key="1">
    <source>
        <dbReference type="EMBL" id="GAH36720.1"/>
    </source>
</evidence>
<accession>X1FVY9</accession>
<sequence length="201" mass="22741">PVFIHQEILPQYGAYVGKGEALWKSLYVVNGDIIAWIDTDIKNIDPRFVYGILGPLLDNPRIRFSKGFYRRPLRQGDKTLAGGGGRVTELTARPFINLFFPELSGLIQPLSGEYAGRRSALEKLPFFTGYGVETGMLIDLLDKYGLESIAQVDLLERIHHNQPLPSLSKMSFTIMQVVFSRLEARNKMRMLDHSNLTMNLV</sequence>
<dbReference type="NCBIfam" id="NF010496">
    <property type="entry name" value="PRK13915.1"/>
    <property type="match status" value="1"/>
</dbReference>
<name>X1FVY9_9ZZZZ</name>